<dbReference type="PANTHER" id="PTHR24321:SF8">
    <property type="entry name" value="ESTRADIOL 17-BETA-DEHYDROGENASE 8-RELATED"/>
    <property type="match status" value="1"/>
</dbReference>
<comment type="similarity">
    <text evidence="1">Belongs to the short-chain dehydrogenases/reductases (SDR) family.</text>
</comment>
<accession>A0A076EHW9</accession>
<dbReference type="Gene3D" id="3.40.50.720">
    <property type="entry name" value="NAD(P)-binding Rossmann-like Domain"/>
    <property type="match status" value="1"/>
</dbReference>
<dbReference type="GO" id="GO:0016491">
    <property type="term" value="F:oxidoreductase activity"/>
    <property type="evidence" value="ECO:0007669"/>
    <property type="project" value="UniProtKB-KW"/>
</dbReference>
<gene>
    <name evidence="3" type="ORF">EP51_08760</name>
</gene>
<dbReference type="RefSeq" id="WP_128639013.1">
    <property type="nucleotide sequence ID" value="NZ_CP008947.1"/>
</dbReference>
<dbReference type="SUPFAM" id="SSF51735">
    <property type="entry name" value="NAD(P)-binding Rossmann-fold domains"/>
    <property type="match status" value="1"/>
</dbReference>
<dbReference type="AlphaFoldDB" id="A0A076EHW9"/>
<dbReference type="EMBL" id="CP008947">
    <property type="protein sequence ID" value="AII04683.1"/>
    <property type="molecule type" value="Genomic_DNA"/>
</dbReference>
<organism evidence="3 4">
    <name type="scientific">Rhodococcus opacus</name>
    <name type="common">Nocardia opaca</name>
    <dbReference type="NCBI Taxonomy" id="37919"/>
    <lineage>
        <taxon>Bacteria</taxon>
        <taxon>Bacillati</taxon>
        <taxon>Actinomycetota</taxon>
        <taxon>Actinomycetes</taxon>
        <taxon>Mycobacteriales</taxon>
        <taxon>Nocardiaceae</taxon>
        <taxon>Rhodococcus</taxon>
    </lineage>
</organism>
<dbReference type="PRINTS" id="PR00081">
    <property type="entry name" value="GDHRDH"/>
</dbReference>
<dbReference type="InterPro" id="IPR002347">
    <property type="entry name" value="SDR_fam"/>
</dbReference>
<evidence type="ECO:0000313" key="3">
    <source>
        <dbReference type="EMBL" id="AII04683.1"/>
    </source>
</evidence>
<dbReference type="Proteomes" id="UP000028488">
    <property type="component" value="Chromosome"/>
</dbReference>
<protein>
    <submittedName>
        <fullName evidence="3">NAD-dependent epimerase</fullName>
    </submittedName>
</protein>
<proteinExistence type="inferred from homology"/>
<dbReference type="eggNOG" id="COG1028">
    <property type="taxonomic scope" value="Bacteria"/>
</dbReference>
<dbReference type="InterPro" id="IPR036291">
    <property type="entry name" value="NAD(P)-bd_dom_sf"/>
</dbReference>
<keyword evidence="2" id="KW-0560">Oxidoreductase</keyword>
<evidence type="ECO:0000256" key="1">
    <source>
        <dbReference type="ARBA" id="ARBA00006484"/>
    </source>
</evidence>
<reference evidence="3 4" key="1">
    <citation type="submission" date="2014-07" db="EMBL/GenBank/DDBJ databases">
        <title>Genome Sequence of Rhodococcus opacus Strain R7, a Biodegrader of Mono- and Polycyclic Aromatic Hydrocarbons.</title>
        <authorList>
            <person name="Di Gennaro P."/>
            <person name="Zampolli J."/>
            <person name="Presti I."/>
            <person name="Cappelletti M."/>
            <person name="D'Ursi P."/>
            <person name="Orro A."/>
            <person name="Mezzelani A."/>
            <person name="Milanesi L."/>
        </authorList>
    </citation>
    <scope>NUCLEOTIDE SEQUENCE [LARGE SCALE GENOMIC DNA]</scope>
    <source>
        <strain evidence="3 4">R7</strain>
    </source>
</reference>
<sequence length="276" mass="28445">MATYVITGAASGIGAASRRTLESGGHTVIGIDLAHTDVTADLSTPGGRAAAADAVSEASGGVVDGLVCCAGLGSLSHVPGGTLVAVNYFGAVELVTALKPALERADGASVVVISSSSTTTQPGIPENLVTACLDGDETEAVRIGDEVTAIPAYPASKLALAWWIRREAVRPEWIGNGIRLNAIAPGMIDTPMTSGDDLDPELAKALDFYPVPLGRRGRPDEIAALVEFLLGPGSTLFCGSVVFADGGTDAQLRQQDWPAAWNPTPEELTRHFQAKT</sequence>
<dbReference type="Pfam" id="PF13561">
    <property type="entry name" value="adh_short_C2"/>
    <property type="match status" value="1"/>
</dbReference>
<dbReference type="Pfam" id="PF00106">
    <property type="entry name" value="adh_short"/>
    <property type="match status" value="1"/>
</dbReference>
<evidence type="ECO:0000313" key="4">
    <source>
        <dbReference type="Proteomes" id="UP000028488"/>
    </source>
</evidence>
<name>A0A076EHW9_RHOOP</name>
<evidence type="ECO:0000256" key="2">
    <source>
        <dbReference type="ARBA" id="ARBA00023002"/>
    </source>
</evidence>
<dbReference type="PANTHER" id="PTHR24321">
    <property type="entry name" value="DEHYDROGENASES, SHORT CHAIN"/>
    <property type="match status" value="1"/>
</dbReference>